<dbReference type="RefSeq" id="WP_100788907.1">
    <property type="nucleotide sequence ID" value="NZ_NPDQ01000001.1"/>
</dbReference>
<keyword evidence="3" id="KW-0238">DNA-binding</keyword>
<comment type="caution">
    <text evidence="5">The sequence shown here is derived from an EMBL/GenBank/DDBJ whole genome shotgun (WGS) entry which is preliminary data.</text>
</comment>
<evidence type="ECO:0000256" key="1">
    <source>
        <dbReference type="ARBA" id="ARBA00006295"/>
    </source>
</evidence>
<accession>A0A2M9Y5W9</accession>
<keyword evidence="2" id="KW-0159">Chromosome partition</keyword>
<dbReference type="InterPro" id="IPR036086">
    <property type="entry name" value="ParB/Sulfiredoxin_sf"/>
</dbReference>
<evidence type="ECO:0000256" key="3">
    <source>
        <dbReference type="ARBA" id="ARBA00023125"/>
    </source>
</evidence>
<dbReference type="FunFam" id="1.10.10.2830:FF:000001">
    <property type="entry name" value="Chromosome partitioning protein ParB"/>
    <property type="match status" value="1"/>
</dbReference>
<dbReference type="NCBIfam" id="TIGR00180">
    <property type="entry name" value="parB_part"/>
    <property type="match status" value="1"/>
</dbReference>
<dbReference type="FunFam" id="3.90.1530.30:FF:000001">
    <property type="entry name" value="Chromosome partitioning protein ParB"/>
    <property type="match status" value="1"/>
</dbReference>
<evidence type="ECO:0000259" key="4">
    <source>
        <dbReference type="SMART" id="SM00470"/>
    </source>
</evidence>
<proteinExistence type="inferred from homology"/>
<evidence type="ECO:0000313" key="6">
    <source>
        <dbReference type="Proteomes" id="UP000297891"/>
    </source>
</evidence>
<dbReference type="Pfam" id="PF17762">
    <property type="entry name" value="HTH_ParB"/>
    <property type="match status" value="1"/>
</dbReference>
<dbReference type="OrthoDB" id="9802051at2"/>
<dbReference type="AlphaFoldDB" id="A0A2M9Y5W9"/>
<dbReference type="GO" id="GO:0003677">
    <property type="term" value="F:DNA binding"/>
    <property type="evidence" value="ECO:0007669"/>
    <property type="project" value="UniProtKB-KW"/>
</dbReference>
<dbReference type="InterPro" id="IPR050336">
    <property type="entry name" value="Chromosome_partition/occlusion"/>
</dbReference>
<dbReference type="SUPFAM" id="SSF109709">
    <property type="entry name" value="KorB DNA-binding domain-like"/>
    <property type="match status" value="1"/>
</dbReference>
<protein>
    <submittedName>
        <fullName evidence="5">ParB/RepB/Spo0J family partition protein</fullName>
    </submittedName>
</protein>
<dbReference type="Proteomes" id="UP000297891">
    <property type="component" value="Unassembled WGS sequence"/>
</dbReference>
<dbReference type="GO" id="GO:0007059">
    <property type="term" value="P:chromosome segregation"/>
    <property type="evidence" value="ECO:0007669"/>
    <property type="project" value="UniProtKB-KW"/>
</dbReference>
<dbReference type="Gene3D" id="1.10.10.2830">
    <property type="match status" value="1"/>
</dbReference>
<dbReference type="GO" id="GO:0005694">
    <property type="term" value="C:chromosome"/>
    <property type="evidence" value="ECO:0007669"/>
    <property type="project" value="TreeGrafter"/>
</dbReference>
<name>A0A2M9Y5W9_9LEPT</name>
<keyword evidence="6" id="KW-1185">Reference proteome</keyword>
<dbReference type="Pfam" id="PF23552">
    <property type="entry name" value="ParB_C"/>
    <property type="match status" value="1"/>
</dbReference>
<feature type="domain" description="ParB-like N-terminal" evidence="4">
    <location>
        <begin position="35"/>
        <end position="126"/>
    </location>
</feature>
<comment type="similarity">
    <text evidence="1">Belongs to the ParB family.</text>
</comment>
<dbReference type="EMBL" id="RQFP01000001">
    <property type="protein sequence ID" value="TGK96144.1"/>
    <property type="molecule type" value="Genomic_DNA"/>
</dbReference>
<dbReference type="Gene3D" id="3.90.1530.30">
    <property type="match status" value="1"/>
</dbReference>
<organism evidence="5 6">
    <name type="scientific">Leptospira brenneri</name>
    <dbReference type="NCBI Taxonomy" id="2023182"/>
    <lineage>
        <taxon>Bacteria</taxon>
        <taxon>Pseudomonadati</taxon>
        <taxon>Spirochaetota</taxon>
        <taxon>Spirochaetia</taxon>
        <taxon>Leptospirales</taxon>
        <taxon>Leptospiraceae</taxon>
        <taxon>Leptospira</taxon>
    </lineage>
</organism>
<dbReference type="Pfam" id="PF02195">
    <property type="entry name" value="ParB_N"/>
    <property type="match status" value="1"/>
</dbReference>
<dbReference type="InterPro" id="IPR057240">
    <property type="entry name" value="ParB_dimer_C"/>
</dbReference>
<evidence type="ECO:0000256" key="2">
    <source>
        <dbReference type="ARBA" id="ARBA00022829"/>
    </source>
</evidence>
<dbReference type="GO" id="GO:0045881">
    <property type="term" value="P:positive regulation of sporulation resulting in formation of a cellular spore"/>
    <property type="evidence" value="ECO:0007669"/>
    <property type="project" value="TreeGrafter"/>
</dbReference>
<reference evidence="5" key="1">
    <citation type="journal article" date="2019" name="PLoS Negl. Trop. Dis.">
        <title>Revisiting the worldwide diversity of Leptospira species in the environment.</title>
        <authorList>
            <person name="Vincent A.T."/>
            <person name="Schiettekatte O."/>
            <person name="Bourhy P."/>
            <person name="Veyrier F.J."/>
            <person name="Picardeau M."/>
        </authorList>
    </citation>
    <scope>NUCLEOTIDE SEQUENCE [LARGE SCALE GENOMIC DNA]</scope>
    <source>
        <strain evidence="5">201800277</strain>
    </source>
</reference>
<dbReference type="CDD" id="cd16393">
    <property type="entry name" value="SPO0J_N"/>
    <property type="match status" value="1"/>
</dbReference>
<dbReference type="InterPro" id="IPR004437">
    <property type="entry name" value="ParB/RepB/Spo0J"/>
</dbReference>
<dbReference type="PANTHER" id="PTHR33375">
    <property type="entry name" value="CHROMOSOME-PARTITIONING PROTEIN PARB-RELATED"/>
    <property type="match status" value="1"/>
</dbReference>
<sequence>MALGKGKVLGRGLGNLIPVNENNVEISKDELSGLREIKVTEILPNPHQPRKQFSDASIQELSNTIVEHGVIQPIVVQKNPSGSGFLLVAGERRLRACKLAGFAKIPAIVRDLSEADMMELALIENIQRENLNPMDEALAYQAIIDKRGLKVTDLATRVGKNRATISNLIRLLALPKPLQDWVKEGKLSEGQARPLLSIPDSKKQFEVGQKVISEGWNVREVENYVSNLLNPDKKSKTSSAVGPDKRDASIVKLETKLRNKYSSKVEVAHNETNGKGKIVFSYANLNDMERILEQLGVKL</sequence>
<dbReference type="SMART" id="SM00470">
    <property type="entry name" value="ParB"/>
    <property type="match status" value="1"/>
</dbReference>
<evidence type="ECO:0000313" key="5">
    <source>
        <dbReference type="EMBL" id="TGK96144.1"/>
    </source>
</evidence>
<dbReference type="PANTHER" id="PTHR33375:SF1">
    <property type="entry name" value="CHROMOSOME-PARTITIONING PROTEIN PARB-RELATED"/>
    <property type="match status" value="1"/>
</dbReference>
<gene>
    <name evidence="5" type="ORF">EHQ30_05865</name>
</gene>
<dbReference type="InterPro" id="IPR041468">
    <property type="entry name" value="HTH_ParB/Spo0J"/>
</dbReference>
<dbReference type="SUPFAM" id="SSF110849">
    <property type="entry name" value="ParB/Sulfiredoxin"/>
    <property type="match status" value="1"/>
</dbReference>
<dbReference type="InterPro" id="IPR003115">
    <property type="entry name" value="ParB_N"/>
</dbReference>